<dbReference type="GO" id="GO:0043565">
    <property type="term" value="F:sequence-specific DNA binding"/>
    <property type="evidence" value="ECO:0007669"/>
    <property type="project" value="TreeGrafter"/>
</dbReference>
<evidence type="ECO:0000259" key="5">
    <source>
        <dbReference type="PROSITE" id="PS50931"/>
    </source>
</evidence>
<evidence type="ECO:0000256" key="1">
    <source>
        <dbReference type="ARBA" id="ARBA00009437"/>
    </source>
</evidence>
<dbReference type="GO" id="GO:0006351">
    <property type="term" value="P:DNA-templated transcription"/>
    <property type="evidence" value="ECO:0007669"/>
    <property type="project" value="TreeGrafter"/>
</dbReference>
<dbReference type="InterPro" id="IPR058163">
    <property type="entry name" value="LysR-type_TF_proteobact-type"/>
</dbReference>
<evidence type="ECO:0000313" key="6">
    <source>
        <dbReference type="EMBL" id="XCG52058.1"/>
    </source>
</evidence>
<dbReference type="SUPFAM" id="SSF46785">
    <property type="entry name" value="Winged helix' DNA-binding domain"/>
    <property type="match status" value="1"/>
</dbReference>
<comment type="similarity">
    <text evidence="1">Belongs to the LysR transcriptional regulatory family.</text>
</comment>
<dbReference type="Pfam" id="PF03466">
    <property type="entry name" value="LysR_substrate"/>
    <property type="match status" value="1"/>
</dbReference>
<dbReference type="Gene3D" id="1.10.10.10">
    <property type="entry name" value="Winged helix-like DNA-binding domain superfamily/Winged helix DNA-binding domain"/>
    <property type="match status" value="1"/>
</dbReference>
<keyword evidence="3" id="KW-0238">DNA-binding</keyword>
<protein>
    <submittedName>
        <fullName evidence="6">LysR family transcriptional regulator</fullName>
    </submittedName>
</protein>
<evidence type="ECO:0000256" key="2">
    <source>
        <dbReference type="ARBA" id="ARBA00023015"/>
    </source>
</evidence>
<evidence type="ECO:0000256" key="3">
    <source>
        <dbReference type="ARBA" id="ARBA00023125"/>
    </source>
</evidence>
<evidence type="ECO:0000256" key="4">
    <source>
        <dbReference type="ARBA" id="ARBA00023163"/>
    </source>
</evidence>
<dbReference type="PANTHER" id="PTHR30537:SF74">
    <property type="entry name" value="HTH-TYPE TRANSCRIPTIONAL REGULATOR TRPI"/>
    <property type="match status" value="1"/>
</dbReference>
<dbReference type="InterPro" id="IPR036390">
    <property type="entry name" value="WH_DNA-bd_sf"/>
</dbReference>
<keyword evidence="2" id="KW-0805">Transcription regulation</keyword>
<keyword evidence="4" id="KW-0804">Transcription</keyword>
<dbReference type="RefSeq" id="WP_353646862.1">
    <property type="nucleotide sequence ID" value="NZ_CP159256.1"/>
</dbReference>
<feature type="domain" description="HTH lysR-type" evidence="5">
    <location>
        <begin position="9"/>
        <end position="66"/>
    </location>
</feature>
<dbReference type="PRINTS" id="PR00039">
    <property type="entry name" value="HTHLYSR"/>
</dbReference>
<dbReference type="PROSITE" id="PS50931">
    <property type="entry name" value="HTH_LYSR"/>
    <property type="match status" value="1"/>
</dbReference>
<dbReference type="Pfam" id="PF00126">
    <property type="entry name" value="HTH_1"/>
    <property type="match status" value="1"/>
</dbReference>
<dbReference type="AlphaFoldDB" id="A0AAU8CYZ3"/>
<dbReference type="InterPro" id="IPR036388">
    <property type="entry name" value="WH-like_DNA-bd_sf"/>
</dbReference>
<accession>A0AAU8CYZ3</accession>
<dbReference type="SUPFAM" id="SSF53850">
    <property type="entry name" value="Periplasmic binding protein-like II"/>
    <property type="match status" value="1"/>
</dbReference>
<dbReference type="EMBL" id="CP159256">
    <property type="protein sequence ID" value="XCG52058.1"/>
    <property type="molecule type" value="Genomic_DNA"/>
</dbReference>
<name>A0AAU8CYZ3_9HYPH</name>
<proteinExistence type="inferred from homology"/>
<reference evidence="6" key="1">
    <citation type="submission" date="2024-06" db="EMBL/GenBank/DDBJ databases">
        <title>Mesorhizobium karijinii sp. nov., a symbiont of the iconic Swainsona formosa from arid Australia.</title>
        <authorList>
            <person name="Hill Y.J."/>
            <person name="Watkin E.L.J."/>
            <person name="O'Hara G.W."/>
            <person name="Terpolilli J."/>
            <person name="Tye M.L."/>
            <person name="Kohlmeier M.G."/>
        </authorList>
    </citation>
    <scope>NUCLEOTIDE SEQUENCE</scope>
    <source>
        <strain evidence="6">WSM2240</strain>
        <plasmid evidence="6">pMk2240A</plasmid>
    </source>
</reference>
<sequence length="323" mass="34673">MARLRHLLPSFNALVTFEAAVRCGTFARAAQELCVTGPAVSRTIGRLEAHLGVVLFHRTSAGAVLTEEGSALFSGISASFDEIEKTLLRVQQARRSGVQTVVLSASSAFATHWFMPRLADFQERFPKVDIRFQLISGPLGGPANGADIAMRFDYGSGPRHVARAVMPELLVPIRAPHFRGVEASAGAFMPAVDRIINLSTAEPDWSGLFSDATPDRKPGGLQFSDYTVVVQAALLGQGVALGWLNVVSHLLARGDLVPVGSVMRTGRTCELVTTCNPETPVVVEICDWIGAEFHADLERINMQYPDLGFGAVSDGTAIAEQCL</sequence>
<dbReference type="GO" id="GO:0003700">
    <property type="term" value="F:DNA-binding transcription factor activity"/>
    <property type="evidence" value="ECO:0007669"/>
    <property type="project" value="InterPro"/>
</dbReference>
<dbReference type="InterPro" id="IPR000847">
    <property type="entry name" value="LysR_HTH_N"/>
</dbReference>
<gene>
    <name evidence="6" type="ORF">ABVK50_31560</name>
</gene>
<organism evidence="6">
    <name type="scientific">Mesorhizobium sp. WSM2240</name>
    <dbReference type="NCBI Taxonomy" id="3228851"/>
    <lineage>
        <taxon>Bacteria</taxon>
        <taxon>Pseudomonadati</taxon>
        <taxon>Pseudomonadota</taxon>
        <taxon>Alphaproteobacteria</taxon>
        <taxon>Hyphomicrobiales</taxon>
        <taxon>Phyllobacteriaceae</taxon>
        <taxon>Mesorhizobium</taxon>
    </lineage>
</organism>
<geneLocation type="plasmid" evidence="6">
    <name>pMk2240A</name>
</geneLocation>
<dbReference type="PANTHER" id="PTHR30537">
    <property type="entry name" value="HTH-TYPE TRANSCRIPTIONAL REGULATOR"/>
    <property type="match status" value="1"/>
</dbReference>
<dbReference type="Gene3D" id="3.40.190.10">
    <property type="entry name" value="Periplasmic binding protein-like II"/>
    <property type="match status" value="2"/>
</dbReference>
<dbReference type="InterPro" id="IPR005119">
    <property type="entry name" value="LysR_subst-bd"/>
</dbReference>
<keyword evidence="6" id="KW-0614">Plasmid</keyword>